<keyword evidence="8" id="KW-0238">DNA-binding</keyword>
<dbReference type="InterPro" id="IPR022689">
    <property type="entry name" value="Iron_dep_repressor"/>
</dbReference>
<keyword evidence="7" id="KW-0805">Transcription regulation</keyword>
<comment type="subcellular location">
    <subcellularLocation>
        <location evidence="1">Cytoplasm</location>
    </subcellularLocation>
</comment>
<comment type="caution">
    <text evidence="16">The sequence shown here is derived from an EMBL/GenBank/DDBJ whole genome shotgun (WGS) entry which is preliminary data.</text>
</comment>
<reference evidence="16" key="2">
    <citation type="journal article" date="2023" name="Commun. Biol.">
        <title>Suspicions of two bridgehead invasions of Xylella fastidiosa subsp. multiplex in France.</title>
        <authorList>
            <person name="Dupas E."/>
            <person name="Durand K."/>
            <person name="Rieux A."/>
            <person name="Briand M."/>
            <person name="Pruvost O."/>
            <person name="Cunty A."/>
            <person name="Denance N."/>
            <person name="Donnadieu C."/>
            <person name="Legendre B."/>
            <person name="Lopez-Roques C."/>
            <person name="Cesbron S."/>
            <person name="Ravigne V."/>
            <person name="Jacques M.A."/>
        </authorList>
    </citation>
    <scope>NUCLEOTIDE SEQUENCE</scope>
    <source>
        <strain evidence="16">CFBP8070</strain>
    </source>
</reference>
<dbReference type="GO" id="GO:0003677">
    <property type="term" value="F:DNA binding"/>
    <property type="evidence" value="ECO:0007669"/>
    <property type="project" value="UniProtKB-KW"/>
</dbReference>
<evidence type="ECO:0000256" key="1">
    <source>
        <dbReference type="ARBA" id="ARBA00004496"/>
    </source>
</evidence>
<sequence>MTNDAIPDEHEAQHTQTREHPNTDRPLIDAKIHVASFRQVRQARRDELIKDYVELISDLLADSGQARQVDIAAHLGVAQPTVAKMLKRLARDGWIIQRPYRGTFLTPAGKALAAASRECHQTVERFLLALGIDATTARRDAEGIEHHVSETTLAAFRAFLHRHSDTT</sequence>
<dbReference type="PANTHER" id="PTHR33238:SF11">
    <property type="entry name" value="TRANSCRIPTIONAL REGULATOR MNTR"/>
    <property type="match status" value="1"/>
</dbReference>
<dbReference type="GO" id="GO:0003700">
    <property type="term" value="F:DNA-binding transcription factor activity"/>
    <property type="evidence" value="ECO:0007669"/>
    <property type="project" value="InterPro"/>
</dbReference>
<gene>
    <name evidence="16" type="primary">mntR</name>
    <name evidence="16" type="ORF">LOK82_05105</name>
</gene>
<dbReference type="InterPro" id="IPR036390">
    <property type="entry name" value="WH_DNA-bd_sf"/>
</dbReference>
<comment type="subunit">
    <text evidence="3">Homodimer.</text>
</comment>
<dbReference type="InterPro" id="IPR050536">
    <property type="entry name" value="DtxR_MntR_Metal-Reg"/>
</dbReference>
<evidence type="ECO:0000256" key="13">
    <source>
        <dbReference type="ARBA" id="ARBA00032593"/>
    </source>
</evidence>
<protein>
    <recommendedName>
        <fullName evidence="4">Transcriptional regulator MntR</fullName>
    </recommendedName>
    <alternativeName>
        <fullName evidence="13">Manganese transport regulator</fullName>
    </alternativeName>
</protein>
<dbReference type="Pfam" id="PF01325">
    <property type="entry name" value="Fe_dep_repress"/>
    <property type="match status" value="1"/>
</dbReference>
<dbReference type="PANTHER" id="PTHR33238">
    <property type="entry name" value="IRON (METAL) DEPENDENT REPRESSOR, DTXR FAMILY"/>
    <property type="match status" value="1"/>
</dbReference>
<dbReference type="SUPFAM" id="SSF46785">
    <property type="entry name" value="Winged helix' DNA-binding domain"/>
    <property type="match status" value="1"/>
</dbReference>
<comment type="function">
    <text evidence="12">In the presence of manganese, represses expression of mntH and mntS. Up-regulates expression of mntP.</text>
</comment>
<dbReference type="AlphaFoldDB" id="A0AAW6HTE4"/>
<dbReference type="InterPro" id="IPR022687">
    <property type="entry name" value="HTH_DTXR"/>
</dbReference>
<evidence type="ECO:0000256" key="11">
    <source>
        <dbReference type="ARBA" id="ARBA00023211"/>
    </source>
</evidence>
<dbReference type="EMBL" id="JAJKGN010000001">
    <property type="protein sequence ID" value="MDC6408049.1"/>
    <property type="molecule type" value="Genomic_DNA"/>
</dbReference>
<accession>A0AAW6HTE4</accession>
<keyword evidence="10" id="KW-0804">Transcription</keyword>
<evidence type="ECO:0000256" key="5">
    <source>
        <dbReference type="ARBA" id="ARBA00022490"/>
    </source>
</evidence>
<dbReference type="GO" id="GO:0005737">
    <property type="term" value="C:cytoplasm"/>
    <property type="evidence" value="ECO:0007669"/>
    <property type="project" value="UniProtKB-SubCell"/>
</dbReference>
<feature type="region of interest" description="Disordered" evidence="14">
    <location>
        <begin position="1"/>
        <end position="24"/>
    </location>
</feature>
<keyword evidence="5" id="KW-0963">Cytoplasm</keyword>
<dbReference type="Pfam" id="PF02742">
    <property type="entry name" value="Fe_dep_repr_C"/>
    <property type="match status" value="1"/>
</dbReference>
<evidence type="ECO:0000256" key="2">
    <source>
        <dbReference type="ARBA" id="ARBA00007871"/>
    </source>
</evidence>
<evidence type="ECO:0000256" key="9">
    <source>
        <dbReference type="ARBA" id="ARBA00023159"/>
    </source>
</evidence>
<dbReference type="GO" id="GO:0046983">
    <property type="term" value="F:protein dimerization activity"/>
    <property type="evidence" value="ECO:0007669"/>
    <property type="project" value="InterPro"/>
</dbReference>
<organism evidence="16 17">
    <name type="scientific">Xylella fastidiosa subsp. multiplex</name>
    <dbReference type="NCBI Taxonomy" id="644357"/>
    <lineage>
        <taxon>Bacteria</taxon>
        <taxon>Pseudomonadati</taxon>
        <taxon>Pseudomonadota</taxon>
        <taxon>Gammaproteobacteria</taxon>
        <taxon>Lysobacterales</taxon>
        <taxon>Lysobacteraceae</taxon>
        <taxon>Xylella</taxon>
    </lineage>
</organism>
<feature type="compositionally biased region" description="Basic and acidic residues" evidence="14">
    <location>
        <begin position="7"/>
        <end position="24"/>
    </location>
</feature>
<dbReference type="Gene3D" id="1.10.60.10">
    <property type="entry name" value="Iron dependent repressor, metal binding and dimerisation domain"/>
    <property type="match status" value="1"/>
</dbReference>
<dbReference type="InterPro" id="IPR001367">
    <property type="entry name" value="Fe_dep_repressor"/>
</dbReference>
<dbReference type="PROSITE" id="PS50944">
    <property type="entry name" value="HTH_DTXR"/>
    <property type="match status" value="1"/>
</dbReference>
<evidence type="ECO:0000256" key="10">
    <source>
        <dbReference type="ARBA" id="ARBA00023163"/>
    </source>
</evidence>
<feature type="domain" description="HTH dtxR-type" evidence="15">
    <location>
        <begin position="45"/>
        <end position="106"/>
    </location>
</feature>
<dbReference type="SUPFAM" id="SSF47979">
    <property type="entry name" value="Iron-dependent repressor protein, dimerization domain"/>
    <property type="match status" value="1"/>
</dbReference>
<evidence type="ECO:0000313" key="16">
    <source>
        <dbReference type="EMBL" id="MDC6408049.1"/>
    </source>
</evidence>
<keyword evidence="11" id="KW-0464">Manganese</keyword>
<dbReference type="InterPro" id="IPR036421">
    <property type="entry name" value="Fe_dep_repressor_sf"/>
</dbReference>
<dbReference type="Proteomes" id="UP001220702">
    <property type="component" value="Unassembled WGS sequence"/>
</dbReference>
<keyword evidence="6" id="KW-0678">Repressor</keyword>
<dbReference type="SMART" id="SM00529">
    <property type="entry name" value="HTH_DTXR"/>
    <property type="match status" value="1"/>
</dbReference>
<name>A0AAW6HTE4_XYLFS</name>
<dbReference type="NCBIfam" id="NF008273">
    <property type="entry name" value="PRK11050.1"/>
    <property type="match status" value="1"/>
</dbReference>
<dbReference type="GO" id="GO:0046914">
    <property type="term" value="F:transition metal ion binding"/>
    <property type="evidence" value="ECO:0007669"/>
    <property type="project" value="InterPro"/>
</dbReference>
<proteinExistence type="inferred from homology"/>
<keyword evidence="9" id="KW-0010">Activator</keyword>
<reference evidence="16" key="1">
    <citation type="submission" date="2021-11" db="EMBL/GenBank/DDBJ databases">
        <authorList>
            <person name="Denance N."/>
            <person name="Briand M."/>
            <person name="Dupas E."/>
            <person name="Durand K."/>
            <person name="Legendre B."/>
            <person name="Cunty A."/>
            <person name="Donnadieu C."/>
            <person name="Lopez Roques C."/>
            <person name="Cesbron S."/>
            <person name="Jacques M.A."/>
        </authorList>
    </citation>
    <scope>NUCLEOTIDE SEQUENCE</scope>
    <source>
        <strain evidence="16">CFBP8070</strain>
    </source>
</reference>
<evidence type="ECO:0000256" key="12">
    <source>
        <dbReference type="ARBA" id="ARBA00025185"/>
    </source>
</evidence>
<evidence type="ECO:0000256" key="3">
    <source>
        <dbReference type="ARBA" id="ARBA00011738"/>
    </source>
</evidence>
<evidence type="ECO:0000313" key="17">
    <source>
        <dbReference type="Proteomes" id="UP001220702"/>
    </source>
</evidence>
<dbReference type="InterPro" id="IPR036388">
    <property type="entry name" value="WH-like_DNA-bd_sf"/>
</dbReference>
<evidence type="ECO:0000259" key="15">
    <source>
        <dbReference type="PROSITE" id="PS50944"/>
    </source>
</evidence>
<comment type="similarity">
    <text evidence="2">Belongs to the DtxR/MntR family.</text>
</comment>
<evidence type="ECO:0000256" key="8">
    <source>
        <dbReference type="ARBA" id="ARBA00023125"/>
    </source>
</evidence>
<dbReference type="Gene3D" id="1.10.10.10">
    <property type="entry name" value="Winged helix-like DNA-binding domain superfamily/Winged helix DNA-binding domain"/>
    <property type="match status" value="1"/>
</dbReference>
<evidence type="ECO:0000256" key="14">
    <source>
        <dbReference type="SAM" id="MobiDB-lite"/>
    </source>
</evidence>
<evidence type="ECO:0000256" key="7">
    <source>
        <dbReference type="ARBA" id="ARBA00023015"/>
    </source>
</evidence>
<evidence type="ECO:0000256" key="6">
    <source>
        <dbReference type="ARBA" id="ARBA00022491"/>
    </source>
</evidence>
<evidence type="ECO:0000256" key="4">
    <source>
        <dbReference type="ARBA" id="ARBA00022386"/>
    </source>
</evidence>